<evidence type="ECO:0000313" key="2">
    <source>
        <dbReference type="EMBL" id="KYG31935.1"/>
    </source>
</evidence>
<name>A0A162E748_9BACI</name>
<evidence type="ECO:0000313" key="3">
    <source>
        <dbReference type="Proteomes" id="UP000075806"/>
    </source>
</evidence>
<feature type="signal peptide" evidence="1">
    <location>
        <begin position="1"/>
        <end position="27"/>
    </location>
</feature>
<keyword evidence="3" id="KW-1185">Reference proteome</keyword>
<dbReference type="OrthoDB" id="2943481at2"/>
<organism evidence="2 3">
    <name type="scientific">Alkalihalobacillus trypoxylicola</name>
    <dbReference type="NCBI Taxonomy" id="519424"/>
    <lineage>
        <taxon>Bacteria</taxon>
        <taxon>Bacillati</taxon>
        <taxon>Bacillota</taxon>
        <taxon>Bacilli</taxon>
        <taxon>Bacillales</taxon>
        <taxon>Bacillaceae</taxon>
        <taxon>Alkalihalobacillus</taxon>
    </lineage>
</organism>
<feature type="chain" id="PRO_5007833561" evidence="1">
    <location>
        <begin position="28"/>
        <end position="177"/>
    </location>
</feature>
<gene>
    <name evidence="2" type="ORF">AZF04_03935</name>
</gene>
<dbReference type="Proteomes" id="UP000075806">
    <property type="component" value="Unassembled WGS sequence"/>
</dbReference>
<protein>
    <submittedName>
        <fullName evidence="2">Uncharacterized protein</fullName>
    </submittedName>
</protein>
<reference evidence="2" key="1">
    <citation type="submission" date="2016-02" db="EMBL/GenBank/DDBJ databases">
        <title>Genome sequence of Bacillus trypoxylicola KCTC 13244(T).</title>
        <authorList>
            <person name="Jeong H."/>
            <person name="Park S.-H."/>
            <person name="Choi S.-K."/>
        </authorList>
    </citation>
    <scope>NUCLEOTIDE SEQUENCE [LARGE SCALE GENOMIC DNA]</scope>
    <source>
        <strain evidence="2">KCTC 13244</strain>
    </source>
</reference>
<dbReference type="AlphaFoldDB" id="A0A162E748"/>
<keyword evidence="1" id="KW-0732">Signal</keyword>
<dbReference type="EMBL" id="LTAO01000012">
    <property type="protein sequence ID" value="KYG31935.1"/>
    <property type="molecule type" value="Genomic_DNA"/>
</dbReference>
<comment type="caution">
    <text evidence="2">The sequence shown here is derived from an EMBL/GenBank/DDBJ whole genome shotgun (WGS) entry which is preliminary data.</text>
</comment>
<evidence type="ECO:0000256" key="1">
    <source>
        <dbReference type="SAM" id="SignalP"/>
    </source>
</evidence>
<dbReference type="RefSeq" id="WP_061948292.1">
    <property type="nucleotide sequence ID" value="NZ_LTAO01000012.1"/>
</dbReference>
<accession>A0A162E748</accession>
<proteinExistence type="predicted"/>
<sequence>MIKLFKIFIASIALFLFTFLLTGTASANNSDITEIPLATPESYIHYLENYDYEEAINLGIDKSSAKEAVEQSKITLKEFKNLNTDDQLLFLEYMNNPQEMIENSIEGNDPNLEYVEEETIINDSPISLFSTSRTVAHQGQLKLLGITRQTYKIEGKYEYNNRGASKVLSNRAWFLGV</sequence>